<dbReference type="GO" id="GO:0008270">
    <property type="term" value="F:zinc ion binding"/>
    <property type="evidence" value="ECO:0007669"/>
    <property type="project" value="UniProtKB-KW"/>
</dbReference>
<dbReference type="SMART" id="SM00355">
    <property type="entry name" value="ZnF_C2H2"/>
    <property type="match status" value="2"/>
</dbReference>
<sequence>MINSTAELEVIYRDGAYVCSACGHEFTLRNSCLRHFYVHTGETTCPICARKLSHKSHLKRHMKNVHNMPM</sequence>
<evidence type="ECO:0000256" key="3">
    <source>
        <dbReference type="ARBA" id="ARBA00022833"/>
    </source>
</evidence>
<dbReference type="InterPro" id="IPR013087">
    <property type="entry name" value="Znf_C2H2_type"/>
</dbReference>
<evidence type="ECO:0000256" key="1">
    <source>
        <dbReference type="ARBA" id="ARBA00022723"/>
    </source>
</evidence>
<dbReference type="EMBL" id="CADEPI010000020">
    <property type="protein sequence ID" value="CAB3365388.1"/>
    <property type="molecule type" value="Genomic_DNA"/>
</dbReference>
<protein>
    <recommendedName>
        <fullName evidence="5">C2H2-type domain-containing protein</fullName>
    </recommendedName>
</protein>
<evidence type="ECO:0000313" key="7">
    <source>
        <dbReference type="Proteomes" id="UP000494165"/>
    </source>
</evidence>
<evidence type="ECO:0000256" key="2">
    <source>
        <dbReference type="ARBA" id="ARBA00022771"/>
    </source>
</evidence>
<feature type="domain" description="C2H2-type" evidence="5">
    <location>
        <begin position="17"/>
        <end position="44"/>
    </location>
</feature>
<dbReference type="InterPro" id="IPR036236">
    <property type="entry name" value="Znf_C2H2_sf"/>
</dbReference>
<dbReference type="Proteomes" id="UP000494165">
    <property type="component" value="Unassembled WGS sequence"/>
</dbReference>
<gene>
    <name evidence="6" type="ORF">CLODIP_2_CD06194</name>
</gene>
<keyword evidence="2 4" id="KW-0863">Zinc-finger</keyword>
<dbReference type="Gene3D" id="3.30.160.60">
    <property type="entry name" value="Classic Zinc Finger"/>
    <property type="match status" value="2"/>
</dbReference>
<dbReference type="PROSITE" id="PS00028">
    <property type="entry name" value="ZINC_FINGER_C2H2_1"/>
    <property type="match status" value="2"/>
</dbReference>
<evidence type="ECO:0000259" key="5">
    <source>
        <dbReference type="PROSITE" id="PS50157"/>
    </source>
</evidence>
<feature type="domain" description="C2H2-type" evidence="5">
    <location>
        <begin position="43"/>
        <end position="70"/>
    </location>
</feature>
<dbReference type="GO" id="GO:0005634">
    <property type="term" value="C:nucleus"/>
    <property type="evidence" value="ECO:0007669"/>
    <property type="project" value="UniProtKB-ARBA"/>
</dbReference>
<proteinExistence type="predicted"/>
<name>A0A8S1CDE6_9INSE</name>
<dbReference type="OrthoDB" id="10004641at2759"/>
<keyword evidence="1" id="KW-0479">Metal-binding</keyword>
<comment type="caution">
    <text evidence="6">The sequence shown here is derived from an EMBL/GenBank/DDBJ whole genome shotgun (WGS) entry which is preliminary data.</text>
</comment>
<keyword evidence="3" id="KW-0862">Zinc</keyword>
<dbReference type="SUPFAM" id="SSF57667">
    <property type="entry name" value="beta-beta-alpha zinc fingers"/>
    <property type="match status" value="1"/>
</dbReference>
<evidence type="ECO:0000256" key="4">
    <source>
        <dbReference type="PROSITE-ProRule" id="PRU00042"/>
    </source>
</evidence>
<keyword evidence="7" id="KW-1185">Reference proteome</keyword>
<dbReference type="FunFam" id="3.30.160.60:FF:000446">
    <property type="entry name" value="Zinc finger protein"/>
    <property type="match status" value="1"/>
</dbReference>
<accession>A0A8S1CDE6</accession>
<organism evidence="6 7">
    <name type="scientific">Cloeon dipterum</name>
    <dbReference type="NCBI Taxonomy" id="197152"/>
    <lineage>
        <taxon>Eukaryota</taxon>
        <taxon>Metazoa</taxon>
        <taxon>Ecdysozoa</taxon>
        <taxon>Arthropoda</taxon>
        <taxon>Hexapoda</taxon>
        <taxon>Insecta</taxon>
        <taxon>Pterygota</taxon>
        <taxon>Palaeoptera</taxon>
        <taxon>Ephemeroptera</taxon>
        <taxon>Pisciforma</taxon>
        <taxon>Baetidae</taxon>
        <taxon>Cloeon</taxon>
    </lineage>
</organism>
<reference evidence="6 7" key="1">
    <citation type="submission" date="2020-04" db="EMBL/GenBank/DDBJ databases">
        <authorList>
            <person name="Alioto T."/>
            <person name="Alioto T."/>
            <person name="Gomez Garrido J."/>
        </authorList>
    </citation>
    <scope>NUCLEOTIDE SEQUENCE [LARGE SCALE GENOMIC DNA]</scope>
</reference>
<dbReference type="AlphaFoldDB" id="A0A8S1CDE6"/>
<evidence type="ECO:0000313" key="6">
    <source>
        <dbReference type="EMBL" id="CAB3365388.1"/>
    </source>
</evidence>
<dbReference type="PROSITE" id="PS50157">
    <property type="entry name" value="ZINC_FINGER_C2H2_2"/>
    <property type="match status" value="2"/>
</dbReference>